<keyword evidence="3" id="KW-1185">Reference proteome</keyword>
<feature type="compositionally biased region" description="Polar residues" evidence="1">
    <location>
        <begin position="26"/>
        <end position="51"/>
    </location>
</feature>
<dbReference type="Proteomes" id="UP000824469">
    <property type="component" value="Unassembled WGS sequence"/>
</dbReference>
<feature type="compositionally biased region" description="Polar residues" evidence="1">
    <location>
        <begin position="121"/>
        <end position="138"/>
    </location>
</feature>
<feature type="region of interest" description="Disordered" evidence="1">
    <location>
        <begin position="1"/>
        <end position="61"/>
    </location>
</feature>
<organism evidence="2 3">
    <name type="scientific">Taxus chinensis</name>
    <name type="common">Chinese yew</name>
    <name type="synonym">Taxus wallichiana var. chinensis</name>
    <dbReference type="NCBI Taxonomy" id="29808"/>
    <lineage>
        <taxon>Eukaryota</taxon>
        <taxon>Viridiplantae</taxon>
        <taxon>Streptophyta</taxon>
        <taxon>Embryophyta</taxon>
        <taxon>Tracheophyta</taxon>
        <taxon>Spermatophyta</taxon>
        <taxon>Pinopsida</taxon>
        <taxon>Pinidae</taxon>
        <taxon>Conifers II</taxon>
        <taxon>Cupressales</taxon>
        <taxon>Taxaceae</taxon>
        <taxon>Taxus</taxon>
    </lineage>
</organism>
<dbReference type="AlphaFoldDB" id="A0AA38LIR7"/>
<dbReference type="EMBL" id="JAHRHJ020000002">
    <property type="protein sequence ID" value="KAH9324260.1"/>
    <property type="molecule type" value="Genomic_DNA"/>
</dbReference>
<gene>
    <name evidence="2" type="ORF">KI387_004438</name>
</gene>
<feature type="compositionally biased region" description="Polar residues" evidence="1">
    <location>
        <begin position="1"/>
        <end position="13"/>
    </location>
</feature>
<evidence type="ECO:0000256" key="1">
    <source>
        <dbReference type="SAM" id="MobiDB-lite"/>
    </source>
</evidence>
<proteinExistence type="predicted"/>
<accession>A0AA38LIR7</accession>
<feature type="non-terminal residue" evidence="2">
    <location>
        <position position="148"/>
    </location>
</feature>
<evidence type="ECO:0000313" key="3">
    <source>
        <dbReference type="Proteomes" id="UP000824469"/>
    </source>
</evidence>
<sequence length="148" mass="16499">MNQAISQSVAANTRSKKRNMGEVKSSKSGNPQPSITPQGIGTQNVTPNMQSYPKPPSKPTQAPVVMTHVQEKNVLGKGQKKDNSFKIIEQMKKKNVNISMWDSLSILGQIYLLHTTMANWSSSNQPPNQQEKVFTNTVRPEGNHREQK</sequence>
<comment type="caution">
    <text evidence="2">The sequence shown here is derived from an EMBL/GenBank/DDBJ whole genome shotgun (WGS) entry which is preliminary data.</text>
</comment>
<reference evidence="2 3" key="1">
    <citation type="journal article" date="2021" name="Nat. Plants">
        <title>The Taxus genome provides insights into paclitaxel biosynthesis.</title>
        <authorList>
            <person name="Xiong X."/>
            <person name="Gou J."/>
            <person name="Liao Q."/>
            <person name="Li Y."/>
            <person name="Zhou Q."/>
            <person name="Bi G."/>
            <person name="Li C."/>
            <person name="Du R."/>
            <person name="Wang X."/>
            <person name="Sun T."/>
            <person name="Guo L."/>
            <person name="Liang H."/>
            <person name="Lu P."/>
            <person name="Wu Y."/>
            <person name="Zhang Z."/>
            <person name="Ro D.K."/>
            <person name="Shang Y."/>
            <person name="Huang S."/>
            <person name="Yan J."/>
        </authorList>
    </citation>
    <scope>NUCLEOTIDE SEQUENCE [LARGE SCALE GENOMIC DNA]</scope>
    <source>
        <strain evidence="2">Ta-2019</strain>
    </source>
</reference>
<protein>
    <submittedName>
        <fullName evidence="2">Uncharacterized protein</fullName>
    </submittedName>
</protein>
<evidence type="ECO:0000313" key="2">
    <source>
        <dbReference type="EMBL" id="KAH9324260.1"/>
    </source>
</evidence>
<name>A0AA38LIR7_TAXCH</name>
<feature type="region of interest" description="Disordered" evidence="1">
    <location>
        <begin position="121"/>
        <end position="148"/>
    </location>
</feature>